<comment type="caution">
    <text evidence="1">The sequence shown here is derived from an EMBL/GenBank/DDBJ whole genome shotgun (WGS) entry which is preliminary data.</text>
</comment>
<reference evidence="1 2" key="1">
    <citation type="journal article" date="2019" name="Nat. Med.">
        <title>A library of human gut bacterial isolates paired with longitudinal multiomics data enables mechanistic microbiome research.</title>
        <authorList>
            <person name="Poyet M."/>
            <person name="Groussin M."/>
            <person name="Gibbons S.M."/>
            <person name="Avila-Pacheco J."/>
            <person name="Jiang X."/>
            <person name="Kearney S.M."/>
            <person name="Perrotta A.R."/>
            <person name="Berdy B."/>
            <person name="Zhao S."/>
            <person name="Lieberman T.D."/>
            <person name="Swanson P.K."/>
            <person name="Smith M."/>
            <person name="Roesemann S."/>
            <person name="Alexander J.E."/>
            <person name="Rich S.A."/>
            <person name="Livny J."/>
            <person name="Vlamakis H."/>
            <person name="Clish C."/>
            <person name="Bullock K."/>
            <person name="Deik A."/>
            <person name="Scott J."/>
            <person name="Pierce K.A."/>
            <person name="Xavier R.J."/>
            <person name="Alm E.J."/>
        </authorList>
    </citation>
    <scope>NUCLEOTIDE SEQUENCE [LARGE SCALE GENOMIC DNA]</scope>
    <source>
        <strain evidence="1 2">BIOML-A7</strain>
    </source>
</reference>
<dbReference type="RefSeq" id="WP_137569234.1">
    <property type="nucleotide sequence ID" value="NZ_CP036539.1"/>
</dbReference>
<dbReference type="PANTHER" id="PTHR41244">
    <property type="entry name" value="RHAMNAN SYNTHESIS F"/>
    <property type="match status" value="1"/>
</dbReference>
<dbReference type="PANTHER" id="PTHR41244:SF1">
    <property type="entry name" value="GLYCOSYLTRANSFERASE"/>
    <property type="match status" value="1"/>
</dbReference>
<dbReference type="AlphaFoldDB" id="A0A642L1E2"/>
<organism evidence="1 2">
    <name type="scientific">Bacteroides fragilis</name>
    <dbReference type="NCBI Taxonomy" id="817"/>
    <lineage>
        <taxon>Bacteria</taxon>
        <taxon>Pseudomonadati</taxon>
        <taxon>Bacteroidota</taxon>
        <taxon>Bacteroidia</taxon>
        <taxon>Bacteroidales</taxon>
        <taxon>Bacteroidaceae</taxon>
        <taxon>Bacteroides</taxon>
    </lineage>
</organism>
<dbReference type="Pfam" id="PF14307">
    <property type="entry name" value="Glyco_tran_WbsX"/>
    <property type="match status" value="1"/>
</dbReference>
<dbReference type="EMBL" id="VWAW01000012">
    <property type="protein sequence ID" value="KAA5172313.1"/>
    <property type="molecule type" value="Genomic_DNA"/>
</dbReference>
<sequence>MSKPRIISFYLPQFYPTLENNLWWGEGFTEWTNVGKAKPLFWGHYQPKVPADLGYYDLRVEATRLKQAEMAKDAGIEGFCYWHYWFSGRRLLEKIFNDVLISGSPDYPFCLCWANHTWKAKTWKDDGLDKVLMEQTYSGEKDYIEHYKTVLPAFKDRRYIKINNKPVFGVYQPLDDPNIEKFISLWNTMAQSDGFEGIHFVAYLYKSNEIDKCLNVGYNAVTIDYLLESFQDRNPILKAFQRLQRHLFSVPKRMSYSRYVQYCLSRFDLNNNVYPCILPNFDHSPRSKERAQVLLDSTPDKWKSFLDQSFSILKKKHLSEENILFIKAWNEWAEGNYLEPDLKYGRGYLDAIKEALNDKKM</sequence>
<dbReference type="Proteomes" id="UP000436803">
    <property type="component" value="Unassembled WGS sequence"/>
</dbReference>
<evidence type="ECO:0000313" key="2">
    <source>
        <dbReference type="Proteomes" id="UP000436803"/>
    </source>
</evidence>
<dbReference type="InterPro" id="IPR032719">
    <property type="entry name" value="WbsX"/>
</dbReference>
<gene>
    <name evidence="1" type="ORF">F2Z29_14680</name>
</gene>
<accession>A0A642L1E2</accession>
<name>A0A642L1E2_BACFG</name>
<evidence type="ECO:0000313" key="1">
    <source>
        <dbReference type="EMBL" id="KAA5172313.1"/>
    </source>
</evidence>
<dbReference type="CDD" id="cd11579">
    <property type="entry name" value="Glyco_tran_WbsX"/>
    <property type="match status" value="1"/>
</dbReference>
<proteinExistence type="predicted"/>
<dbReference type="Gene3D" id="3.20.20.80">
    <property type="entry name" value="Glycosidases"/>
    <property type="match status" value="1"/>
</dbReference>
<protein>
    <submittedName>
        <fullName evidence="1">Lipopolysaccharide biosynthesis protein</fullName>
    </submittedName>
</protein>